<comment type="caution">
    <text evidence="2">The sequence shown here is derived from an EMBL/GenBank/DDBJ whole genome shotgun (WGS) entry which is preliminary data.</text>
</comment>
<protein>
    <submittedName>
        <fullName evidence="2">Uncharacterized protein</fullName>
    </submittedName>
</protein>
<evidence type="ECO:0000256" key="1">
    <source>
        <dbReference type="SAM" id="MobiDB-lite"/>
    </source>
</evidence>
<evidence type="ECO:0000313" key="3">
    <source>
        <dbReference type="Proteomes" id="UP001221898"/>
    </source>
</evidence>
<dbReference type="EMBL" id="JAINUG010000119">
    <property type="protein sequence ID" value="KAJ8395112.1"/>
    <property type="molecule type" value="Genomic_DNA"/>
</dbReference>
<reference evidence="2" key="1">
    <citation type="journal article" date="2023" name="Science">
        <title>Genome structures resolve the early diversification of teleost fishes.</title>
        <authorList>
            <person name="Parey E."/>
            <person name="Louis A."/>
            <person name="Montfort J."/>
            <person name="Bouchez O."/>
            <person name="Roques C."/>
            <person name="Iampietro C."/>
            <person name="Lluch J."/>
            <person name="Castinel A."/>
            <person name="Donnadieu C."/>
            <person name="Desvignes T."/>
            <person name="Floi Bucao C."/>
            <person name="Jouanno E."/>
            <person name="Wen M."/>
            <person name="Mejri S."/>
            <person name="Dirks R."/>
            <person name="Jansen H."/>
            <person name="Henkel C."/>
            <person name="Chen W.J."/>
            <person name="Zahm M."/>
            <person name="Cabau C."/>
            <person name="Klopp C."/>
            <person name="Thompson A.W."/>
            <person name="Robinson-Rechavi M."/>
            <person name="Braasch I."/>
            <person name="Lecointre G."/>
            <person name="Bobe J."/>
            <person name="Postlethwait J.H."/>
            <person name="Berthelot C."/>
            <person name="Roest Crollius H."/>
            <person name="Guiguen Y."/>
        </authorList>
    </citation>
    <scope>NUCLEOTIDE SEQUENCE</scope>
    <source>
        <strain evidence="2">NC1722</strain>
    </source>
</reference>
<name>A0AAD7WFH7_9TELE</name>
<dbReference type="Proteomes" id="UP001221898">
    <property type="component" value="Unassembled WGS sequence"/>
</dbReference>
<dbReference type="AlphaFoldDB" id="A0AAD7WFH7"/>
<proteinExistence type="predicted"/>
<keyword evidence="3" id="KW-1185">Reference proteome</keyword>
<evidence type="ECO:0000313" key="2">
    <source>
        <dbReference type="EMBL" id="KAJ8395112.1"/>
    </source>
</evidence>
<feature type="region of interest" description="Disordered" evidence="1">
    <location>
        <begin position="39"/>
        <end position="58"/>
    </location>
</feature>
<organism evidence="2 3">
    <name type="scientific">Aldrovandia affinis</name>
    <dbReference type="NCBI Taxonomy" id="143900"/>
    <lineage>
        <taxon>Eukaryota</taxon>
        <taxon>Metazoa</taxon>
        <taxon>Chordata</taxon>
        <taxon>Craniata</taxon>
        <taxon>Vertebrata</taxon>
        <taxon>Euteleostomi</taxon>
        <taxon>Actinopterygii</taxon>
        <taxon>Neopterygii</taxon>
        <taxon>Teleostei</taxon>
        <taxon>Notacanthiformes</taxon>
        <taxon>Halosauridae</taxon>
        <taxon>Aldrovandia</taxon>
    </lineage>
</organism>
<sequence>MKNTARPTAAVTAVHLSLLKMCPRSPSPHALRRTVAKGDSFTPPAEWHPAQTPSSALSAERRFPAKSLQRLMQVLHQNRPAHYIGYPVPPVKELAISEFNYAYSHKNPTAVAQLQLQYCRRTRQKRNN</sequence>
<gene>
    <name evidence="2" type="ORF">AAFF_G00035680</name>
</gene>
<accession>A0AAD7WFH7</accession>